<keyword evidence="2" id="KW-0067">ATP-binding</keyword>
<dbReference type="SUPFAM" id="SSF52172">
    <property type="entry name" value="CheY-like"/>
    <property type="match status" value="1"/>
</dbReference>
<organism evidence="9 10">
    <name type="scientific">Ramlibacter henchirensis</name>
    <dbReference type="NCBI Taxonomy" id="204072"/>
    <lineage>
        <taxon>Bacteria</taxon>
        <taxon>Pseudomonadati</taxon>
        <taxon>Pseudomonadota</taxon>
        <taxon>Betaproteobacteria</taxon>
        <taxon>Burkholderiales</taxon>
        <taxon>Comamonadaceae</taxon>
        <taxon>Ramlibacter</taxon>
    </lineage>
</organism>
<dbReference type="Proteomes" id="UP000298180">
    <property type="component" value="Unassembled WGS sequence"/>
</dbReference>
<evidence type="ECO:0000256" key="1">
    <source>
        <dbReference type="ARBA" id="ARBA00022741"/>
    </source>
</evidence>
<feature type="domain" description="Response regulatory" evidence="8">
    <location>
        <begin position="4"/>
        <end position="118"/>
    </location>
</feature>
<dbReference type="OrthoDB" id="9761705at2"/>
<dbReference type="InterPro" id="IPR025662">
    <property type="entry name" value="Sigma_54_int_dom_ATP-bd_1"/>
</dbReference>
<dbReference type="InterPro" id="IPR001789">
    <property type="entry name" value="Sig_transdc_resp-reg_receiver"/>
</dbReference>
<name>A0A4Z0BTA3_9BURK</name>
<dbReference type="PROSITE" id="PS00688">
    <property type="entry name" value="SIGMA54_INTERACT_3"/>
    <property type="match status" value="1"/>
</dbReference>
<evidence type="ECO:0000256" key="6">
    <source>
        <dbReference type="PROSITE-ProRule" id="PRU00169"/>
    </source>
</evidence>
<dbReference type="PANTHER" id="PTHR32071:SF14">
    <property type="entry name" value="TRANSCRIPTIONAL REGULATORY PROTEIN RTCR"/>
    <property type="match status" value="1"/>
</dbReference>
<dbReference type="Gene3D" id="1.10.8.60">
    <property type="match status" value="1"/>
</dbReference>
<dbReference type="Gene3D" id="3.40.50.2300">
    <property type="match status" value="1"/>
</dbReference>
<dbReference type="FunFam" id="3.40.50.300:FF:000006">
    <property type="entry name" value="DNA-binding transcriptional regulator NtrC"/>
    <property type="match status" value="1"/>
</dbReference>
<dbReference type="SMART" id="SM00382">
    <property type="entry name" value="AAA"/>
    <property type="match status" value="1"/>
</dbReference>
<dbReference type="Pfam" id="PF25601">
    <property type="entry name" value="AAA_lid_14"/>
    <property type="match status" value="1"/>
</dbReference>
<dbReference type="RefSeq" id="WP_135264052.1">
    <property type="nucleotide sequence ID" value="NZ_SMLM01000002.1"/>
</dbReference>
<evidence type="ECO:0000256" key="3">
    <source>
        <dbReference type="ARBA" id="ARBA00023015"/>
    </source>
</evidence>
<evidence type="ECO:0000256" key="4">
    <source>
        <dbReference type="ARBA" id="ARBA00023125"/>
    </source>
</evidence>
<feature type="domain" description="Sigma-54 factor interaction" evidence="7">
    <location>
        <begin position="141"/>
        <end position="378"/>
    </location>
</feature>
<dbReference type="AlphaFoldDB" id="A0A4Z0BTA3"/>
<gene>
    <name evidence="9" type="ORF">EZ313_14800</name>
</gene>
<dbReference type="InterPro" id="IPR002197">
    <property type="entry name" value="HTH_Fis"/>
</dbReference>
<dbReference type="CDD" id="cd00009">
    <property type="entry name" value="AAA"/>
    <property type="match status" value="1"/>
</dbReference>
<feature type="modified residue" description="4-aspartylphosphate" evidence="6">
    <location>
        <position position="53"/>
    </location>
</feature>
<dbReference type="Pfam" id="PF00158">
    <property type="entry name" value="Sigma54_activat"/>
    <property type="match status" value="1"/>
</dbReference>
<dbReference type="InterPro" id="IPR011006">
    <property type="entry name" value="CheY-like_superfamily"/>
</dbReference>
<keyword evidence="6" id="KW-0597">Phosphoprotein</keyword>
<dbReference type="SUPFAM" id="SSF46689">
    <property type="entry name" value="Homeodomain-like"/>
    <property type="match status" value="1"/>
</dbReference>
<keyword evidence="4" id="KW-0238">DNA-binding</keyword>
<dbReference type="PROSITE" id="PS00675">
    <property type="entry name" value="SIGMA54_INTERACT_1"/>
    <property type="match status" value="1"/>
</dbReference>
<dbReference type="InterPro" id="IPR002078">
    <property type="entry name" value="Sigma_54_int"/>
</dbReference>
<evidence type="ECO:0000313" key="10">
    <source>
        <dbReference type="Proteomes" id="UP000298180"/>
    </source>
</evidence>
<accession>A0A4Z0BTA3</accession>
<dbReference type="SUPFAM" id="SSF52540">
    <property type="entry name" value="P-loop containing nucleoside triphosphate hydrolases"/>
    <property type="match status" value="1"/>
</dbReference>
<dbReference type="InterPro" id="IPR025944">
    <property type="entry name" value="Sigma_54_int_dom_CS"/>
</dbReference>
<dbReference type="PRINTS" id="PR01590">
    <property type="entry name" value="HTHFIS"/>
</dbReference>
<dbReference type="GO" id="GO:0043565">
    <property type="term" value="F:sequence-specific DNA binding"/>
    <property type="evidence" value="ECO:0007669"/>
    <property type="project" value="InterPro"/>
</dbReference>
<keyword evidence="10" id="KW-1185">Reference proteome</keyword>
<evidence type="ECO:0000256" key="5">
    <source>
        <dbReference type="ARBA" id="ARBA00023163"/>
    </source>
</evidence>
<dbReference type="PROSITE" id="PS00676">
    <property type="entry name" value="SIGMA54_INTERACT_2"/>
    <property type="match status" value="1"/>
</dbReference>
<keyword evidence="5" id="KW-0804">Transcription</keyword>
<reference evidence="9 10" key="1">
    <citation type="submission" date="2019-03" db="EMBL/GenBank/DDBJ databases">
        <title>Ramlibacter henchirensis DSM 14656, whole genome shotgun sequence.</title>
        <authorList>
            <person name="Zhang X."/>
            <person name="Feng G."/>
            <person name="Zhu H."/>
        </authorList>
    </citation>
    <scope>NUCLEOTIDE SEQUENCE [LARGE SCALE GENOMIC DNA]</scope>
    <source>
        <strain evidence="9 10">DSM 14656</strain>
    </source>
</reference>
<dbReference type="EMBL" id="SMLM01000002">
    <property type="protein sequence ID" value="TFZ02527.1"/>
    <property type="molecule type" value="Genomic_DNA"/>
</dbReference>
<dbReference type="Gene3D" id="3.40.50.300">
    <property type="entry name" value="P-loop containing nucleotide triphosphate hydrolases"/>
    <property type="match status" value="1"/>
</dbReference>
<dbReference type="Pfam" id="PF00072">
    <property type="entry name" value="Response_reg"/>
    <property type="match status" value="1"/>
</dbReference>
<dbReference type="Pfam" id="PF02954">
    <property type="entry name" value="HTH_8"/>
    <property type="match status" value="1"/>
</dbReference>
<comment type="caution">
    <text evidence="9">The sequence shown here is derived from an EMBL/GenBank/DDBJ whole genome shotgun (WGS) entry which is preliminary data.</text>
</comment>
<evidence type="ECO:0000313" key="9">
    <source>
        <dbReference type="EMBL" id="TFZ02527.1"/>
    </source>
</evidence>
<dbReference type="PANTHER" id="PTHR32071">
    <property type="entry name" value="TRANSCRIPTIONAL REGULATORY PROTEIN"/>
    <property type="match status" value="1"/>
</dbReference>
<dbReference type="InterPro" id="IPR027417">
    <property type="entry name" value="P-loop_NTPase"/>
</dbReference>
<dbReference type="SMART" id="SM00448">
    <property type="entry name" value="REC"/>
    <property type="match status" value="1"/>
</dbReference>
<proteinExistence type="predicted"/>
<dbReference type="GO" id="GO:0005524">
    <property type="term" value="F:ATP binding"/>
    <property type="evidence" value="ECO:0007669"/>
    <property type="project" value="UniProtKB-KW"/>
</dbReference>
<dbReference type="GO" id="GO:0000160">
    <property type="term" value="P:phosphorelay signal transduction system"/>
    <property type="evidence" value="ECO:0007669"/>
    <property type="project" value="InterPro"/>
</dbReference>
<protein>
    <submittedName>
        <fullName evidence="9">Sigma-54-dependent Fis family transcriptional regulator</fullName>
    </submittedName>
</protein>
<dbReference type="GO" id="GO:0006355">
    <property type="term" value="P:regulation of DNA-templated transcription"/>
    <property type="evidence" value="ECO:0007669"/>
    <property type="project" value="InterPro"/>
</dbReference>
<dbReference type="PROSITE" id="PS50110">
    <property type="entry name" value="RESPONSE_REGULATORY"/>
    <property type="match status" value="1"/>
</dbReference>
<dbReference type="InterPro" id="IPR025943">
    <property type="entry name" value="Sigma_54_int_dom_ATP-bd_2"/>
</dbReference>
<dbReference type="Gene3D" id="1.10.10.60">
    <property type="entry name" value="Homeodomain-like"/>
    <property type="match status" value="1"/>
</dbReference>
<dbReference type="InterPro" id="IPR003593">
    <property type="entry name" value="AAA+_ATPase"/>
</dbReference>
<evidence type="ECO:0000259" key="8">
    <source>
        <dbReference type="PROSITE" id="PS50110"/>
    </source>
</evidence>
<dbReference type="PROSITE" id="PS50045">
    <property type="entry name" value="SIGMA54_INTERACT_4"/>
    <property type="match status" value="1"/>
</dbReference>
<keyword evidence="3" id="KW-0805">Transcription regulation</keyword>
<dbReference type="InterPro" id="IPR009057">
    <property type="entry name" value="Homeodomain-like_sf"/>
</dbReference>
<sequence>MNRSVLIIEDNATLAKNMATYLRQHGWETRTAPEAGDALTQIADSPPDVVLVDYSLPGMDGLELLRRMRVDHPDVKSIMVTGHGSVDIAVEAMKSGACDYLSKPIALSDLKLTVEKAIHGGSAVRRSEPGTAASAAGLDKLLGESAAMQMLKEQLRRLLEAEHALRDRDRPAVLIMGETGTGKELVARAIHEGGPRREGPFIELNCASIPAALIESELFGFERGAFTDARDRKRGLVELAEEGTLFLDEIGELDLPAQSKLLKLIEDRVTRRLGGVREHRSNVRIVAATNQDLERLVASGRFRGDLFFRLRIVLIRVPPLRERSGDILLLARHFVRLHGQRYGRPNMYLSPSSEDLLAGYSWPGNVRELRNCLEQAVLMAPRDEIGPERLVLSPMAAMGMNQPPPSSSQPLLPEQGVVLEEFEGTLIQQALARTKWNVTRAAKLLGLSRDTLRYRIEKLDLKPPPGRQ</sequence>
<keyword evidence="1" id="KW-0547">Nucleotide-binding</keyword>
<dbReference type="InterPro" id="IPR058031">
    <property type="entry name" value="AAA_lid_NorR"/>
</dbReference>
<evidence type="ECO:0000259" key="7">
    <source>
        <dbReference type="PROSITE" id="PS50045"/>
    </source>
</evidence>
<evidence type="ECO:0000256" key="2">
    <source>
        <dbReference type="ARBA" id="ARBA00022840"/>
    </source>
</evidence>